<dbReference type="NCBIfam" id="TIGR02050">
    <property type="entry name" value="gshA_cyan_rel"/>
    <property type="match status" value="1"/>
</dbReference>
<comment type="catalytic activity">
    <reaction evidence="4">
        <text>L-cysteine + L-glutamate + ATP = gamma-L-glutamyl-L-cysteine + ADP + phosphate + H(+)</text>
        <dbReference type="Rhea" id="RHEA:13285"/>
        <dbReference type="ChEBI" id="CHEBI:15378"/>
        <dbReference type="ChEBI" id="CHEBI:29985"/>
        <dbReference type="ChEBI" id="CHEBI:30616"/>
        <dbReference type="ChEBI" id="CHEBI:35235"/>
        <dbReference type="ChEBI" id="CHEBI:43474"/>
        <dbReference type="ChEBI" id="CHEBI:58173"/>
        <dbReference type="ChEBI" id="CHEBI:456216"/>
        <dbReference type="EC" id="6.3.2.2"/>
    </reaction>
</comment>
<evidence type="ECO:0000313" key="6">
    <source>
        <dbReference type="Proteomes" id="UP000575898"/>
    </source>
</evidence>
<dbReference type="Proteomes" id="UP000575898">
    <property type="component" value="Unassembled WGS sequence"/>
</dbReference>
<keyword evidence="6" id="KW-1185">Reference proteome</keyword>
<sequence>MLQFTPSEPLTFGVELELQLVNRRDFNLTRGASDLLTLIDRKKHTFDIKPEITESMIEVGSAIHRNHHEMLQELRQIRCLMLNCADKLNLGIAGGGSHPFQHWGDQRIYPKERYRLVSELYGYLAKQFTVYGQHIHIGVPDGDAAVRLTLLLGRYVPHFIALSASSPFHQGVDTSFQSSRLTSVNAFPLSGFMPMLDSWAAFQAYFDKMTSYGIVASMKDFYWDIRPKPEYGTVEIRVCDTPLQLETAVALAAYARTLAAYFLTRPELQPHPDLYLTYAYNRFQACRFGLAGTLSDATTGAQPELRQDLFATFDMLVETAARLGTQDALGYLRVRAMRMKTDADWVRDQYHQHRMLSAVVQQQCQQWREANEDWVL</sequence>
<proteinExistence type="inferred from homology"/>
<dbReference type="InterPro" id="IPR006336">
    <property type="entry name" value="GCS2"/>
</dbReference>
<organism evidence="5 6">
    <name type="scientific">Chitinivorax tropicus</name>
    <dbReference type="NCBI Taxonomy" id="714531"/>
    <lineage>
        <taxon>Bacteria</taxon>
        <taxon>Pseudomonadati</taxon>
        <taxon>Pseudomonadota</taxon>
        <taxon>Betaproteobacteria</taxon>
        <taxon>Chitinivorax</taxon>
    </lineage>
</organism>
<dbReference type="HAMAP" id="MF_01609">
    <property type="entry name" value="Glu_cys_ligase_2"/>
    <property type="match status" value="1"/>
</dbReference>
<keyword evidence="3 4" id="KW-0067">ATP-binding</keyword>
<comment type="caution">
    <text evidence="5">The sequence shown here is derived from an EMBL/GenBank/DDBJ whole genome shotgun (WGS) entry which is preliminary data.</text>
</comment>
<keyword evidence="2 4" id="KW-0547">Nucleotide-binding</keyword>
<dbReference type="EMBL" id="JACHHY010000019">
    <property type="protein sequence ID" value="MBB5019717.1"/>
    <property type="molecule type" value="Genomic_DNA"/>
</dbReference>
<dbReference type="InterPro" id="IPR011793">
    <property type="entry name" value="YbdK"/>
</dbReference>
<dbReference type="EC" id="6.3.2.2" evidence="4"/>
<gene>
    <name evidence="5" type="ORF">HNQ59_003025</name>
</gene>
<evidence type="ECO:0000256" key="1">
    <source>
        <dbReference type="ARBA" id="ARBA00022598"/>
    </source>
</evidence>
<keyword evidence="1 4" id="KW-0436">Ligase</keyword>
<evidence type="ECO:0000313" key="5">
    <source>
        <dbReference type="EMBL" id="MBB5019717.1"/>
    </source>
</evidence>
<dbReference type="SUPFAM" id="SSF55931">
    <property type="entry name" value="Glutamine synthetase/guanido kinase"/>
    <property type="match status" value="1"/>
</dbReference>
<dbReference type="PANTHER" id="PTHR36510:SF1">
    <property type="entry name" value="GLUTAMATE--CYSTEINE LIGASE 2-RELATED"/>
    <property type="match status" value="1"/>
</dbReference>
<dbReference type="Gene3D" id="3.30.590.20">
    <property type="match status" value="1"/>
</dbReference>
<dbReference type="RefSeq" id="WP_184041020.1">
    <property type="nucleotide sequence ID" value="NZ_JACHHY010000019.1"/>
</dbReference>
<accession>A0A840MRI9</accession>
<reference evidence="5 6" key="1">
    <citation type="submission" date="2020-08" db="EMBL/GenBank/DDBJ databases">
        <title>Genomic Encyclopedia of Type Strains, Phase IV (KMG-IV): sequencing the most valuable type-strain genomes for metagenomic binning, comparative biology and taxonomic classification.</title>
        <authorList>
            <person name="Goeker M."/>
        </authorList>
    </citation>
    <scope>NUCLEOTIDE SEQUENCE [LARGE SCALE GENOMIC DNA]</scope>
    <source>
        <strain evidence="5 6">DSM 27165</strain>
    </source>
</reference>
<comment type="function">
    <text evidence="4">ATP-dependent carboxylate-amine ligase which exhibits weak glutamate--cysteine ligase activity.</text>
</comment>
<dbReference type="GO" id="GO:0004357">
    <property type="term" value="F:glutamate-cysteine ligase activity"/>
    <property type="evidence" value="ECO:0007669"/>
    <property type="project" value="UniProtKB-EC"/>
</dbReference>
<protein>
    <recommendedName>
        <fullName evidence="4">Putative glutamate--cysteine ligase 2</fullName>
        <ecNumber evidence="4">6.3.2.2</ecNumber>
    </recommendedName>
    <alternativeName>
        <fullName evidence="4">Gamma-glutamylcysteine synthetase 2</fullName>
        <shortName evidence="4">GCS 2</shortName>
        <shortName evidence="4">Gamma-GCS 2</shortName>
    </alternativeName>
</protein>
<evidence type="ECO:0000256" key="2">
    <source>
        <dbReference type="ARBA" id="ARBA00022741"/>
    </source>
</evidence>
<comment type="similarity">
    <text evidence="4">Belongs to the glutamate--cysteine ligase type 2 family. YbdK subfamily.</text>
</comment>
<evidence type="ECO:0000256" key="4">
    <source>
        <dbReference type="HAMAP-Rule" id="MF_01609"/>
    </source>
</evidence>
<dbReference type="AlphaFoldDB" id="A0A840MRI9"/>
<dbReference type="Pfam" id="PF04107">
    <property type="entry name" value="GCS2"/>
    <property type="match status" value="1"/>
</dbReference>
<dbReference type="GO" id="GO:0005524">
    <property type="term" value="F:ATP binding"/>
    <property type="evidence" value="ECO:0007669"/>
    <property type="project" value="UniProtKB-KW"/>
</dbReference>
<dbReference type="PANTHER" id="PTHR36510">
    <property type="entry name" value="GLUTAMATE--CYSTEINE LIGASE 2-RELATED"/>
    <property type="match status" value="1"/>
</dbReference>
<dbReference type="NCBIfam" id="NF010040">
    <property type="entry name" value="PRK13516.1"/>
    <property type="match status" value="1"/>
</dbReference>
<evidence type="ECO:0000256" key="3">
    <source>
        <dbReference type="ARBA" id="ARBA00022840"/>
    </source>
</evidence>
<dbReference type="InterPro" id="IPR014746">
    <property type="entry name" value="Gln_synth/guanido_kin_cat_dom"/>
</dbReference>
<dbReference type="InterPro" id="IPR050141">
    <property type="entry name" value="GCL_type2/YbdK_subfam"/>
</dbReference>
<name>A0A840MRI9_9PROT</name>
<dbReference type="GO" id="GO:0042398">
    <property type="term" value="P:modified amino acid biosynthetic process"/>
    <property type="evidence" value="ECO:0007669"/>
    <property type="project" value="InterPro"/>
</dbReference>